<reference evidence="2" key="1">
    <citation type="submission" date="2018-05" db="EMBL/GenBank/DDBJ databases">
        <authorList>
            <person name="Lanie J.A."/>
            <person name="Ng W.-L."/>
            <person name="Kazmierczak K.M."/>
            <person name="Andrzejewski T.M."/>
            <person name="Davidsen T.M."/>
            <person name="Wayne K.J."/>
            <person name="Tettelin H."/>
            <person name="Glass J.I."/>
            <person name="Rusch D."/>
            <person name="Podicherti R."/>
            <person name="Tsui H.-C.T."/>
            <person name="Winkler M.E."/>
        </authorList>
    </citation>
    <scope>NUCLEOTIDE SEQUENCE</scope>
</reference>
<feature type="non-terminal residue" evidence="2">
    <location>
        <position position="44"/>
    </location>
</feature>
<organism evidence="2">
    <name type="scientific">marine metagenome</name>
    <dbReference type="NCBI Taxonomy" id="408172"/>
    <lineage>
        <taxon>unclassified sequences</taxon>
        <taxon>metagenomes</taxon>
        <taxon>ecological metagenomes</taxon>
    </lineage>
</organism>
<evidence type="ECO:0000313" key="2">
    <source>
        <dbReference type="EMBL" id="SVC27229.1"/>
    </source>
</evidence>
<protein>
    <submittedName>
        <fullName evidence="2">Uncharacterized protein</fullName>
    </submittedName>
</protein>
<accession>A0A382KSF4</accession>
<proteinExistence type="predicted"/>
<gene>
    <name evidence="2" type="ORF">METZ01_LOCUS280083</name>
</gene>
<name>A0A382KSF4_9ZZZZ</name>
<feature type="transmembrane region" description="Helical" evidence="1">
    <location>
        <begin position="12"/>
        <end position="30"/>
    </location>
</feature>
<evidence type="ECO:0000256" key="1">
    <source>
        <dbReference type="SAM" id="Phobius"/>
    </source>
</evidence>
<sequence>MRYYAGRWPVILHDGAMVVIAWFLAYWFRFNLDTIPQPFLDQAI</sequence>
<keyword evidence="1" id="KW-1133">Transmembrane helix</keyword>
<keyword evidence="1" id="KW-0812">Transmembrane</keyword>
<keyword evidence="1" id="KW-0472">Membrane</keyword>
<dbReference type="EMBL" id="UINC01082454">
    <property type="protein sequence ID" value="SVC27229.1"/>
    <property type="molecule type" value="Genomic_DNA"/>
</dbReference>
<dbReference type="AlphaFoldDB" id="A0A382KSF4"/>